<feature type="chain" id="PRO_5040976642" evidence="1">
    <location>
        <begin position="24"/>
        <end position="157"/>
    </location>
</feature>
<protein>
    <submittedName>
        <fullName evidence="2">DUF4864 domain-containing protein</fullName>
    </submittedName>
</protein>
<name>A0A9X0XDC1_9BURK</name>
<dbReference type="AlphaFoldDB" id="A0A9X0XDC1"/>
<keyword evidence="3" id="KW-1185">Reference proteome</keyword>
<gene>
    <name evidence="2" type="ORF">JI742_03035</name>
</gene>
<dbReference type="Proteomes" id="UP000643207">
    <property type="component" value="Unassembled WGS sequence"/>
</dbReference>
<accession>A0A9X0XDC1</accession>
<dbReference type="InterPro" id="IPR032347">
    <property type="entry name" value="DUF4864"/>
</dbReference>
<keyword evidence="1" id="KW-0732">Signal</keyword>
<dbReference type="Pfam" id="PF16156">
    <property type="entry name" value="DUF4864"/>
    <property type="match status" value="1"/>
</dbReference>
<dbReference type="InterPro" id="IPR032710">
    <property type="entry name" value="NTF2-like_dom_sf"/>
</dbReference>
<dbReference type="SUPFAM" id="SSF54427">
    <property type="entry name" value="NTF2-like"/>
    <property type="match status" value="1"/>
</dbReference>
<dbReference type="EMBL" id="JAERRA010000001">
    <property type="protein sequence ID" value="MBL0718856.1"/>
    <property type="molecule type" value="Genomic_DNA"/>
</dbReference>
<evidence type="ECO:0000313" key="2">
    <source>
        <dbReference type="EMBL" id="MBL0718856.1"/>
    </source>
</evidence>
<sequence length="157" mass="17039">MHPLPTLLLAGLLPLLATPALQAAPPQGRDAPLHAAAEKLPGDEAGEVRAVVQAQLDAFAADDAEAAFRFATPAIQQRFGSAERFLMTVREAYPAVYRPASIFFMTPIRVGDEVVQQVRLVDGDGAVWIAIYTLERQSDQAWRIQGCQLSRSAGRMI</sequence>
<dbReference type="RefSeq" id="WP_201823894.1">
    <property type="nucleotide sequence ID" value="NZ_JAERRA010000001.1"/>
</dbReference>
<evidence type="ECO:0000313" key="3">
    <source>
        <dbReference type="Proteomes" id="UP000643207"/>
    </source>
</evidence>
<organism evidence="2 3">
    <name type="scientific">Aquariibacter lacus</name>
    <dbReference type="NCBI Taxonomy" id="2801332"/>
    <lineage>
        <taxon>Bacteria</taxon>
        <taxon>Pseudomonadati</taxon>
        <taxon>Pseudomonadota</taxon>
        <taxon>Betaproteobacteria</taxon>
        <taxon>Burkholderiales</taxon>
        <taxon>Sphaerotilaceae</taxon>
        <taxon>Aquariibacter</taxon>
    </lineage>
</organism>
<proteinExistence type="predicted"/>
<evidence type="ECO:0000256" key="1">
    <source>
        <dbReference type="SAM" id="SignalP"/>
    </source>
</evidence>
<comment type="caution">
    <text evidence="2">The sequence shown here is derived from an EMBL/GenBank/DDBJ whole genome shotgun (WGS) entry which is preliminary data.</text>
</comment>
<feature type="signal peptide" evidence="1">
    <location>
        <begin position="1"/>
        <end position="23"/>
    </location>
</feature>
<reference evidence="2 3" key="1">
    <citation type="submission" date="2021-01" db="EMBL/GenBank/DDBJ databases">
        <title>Piscinibacter sp. Jin2 Genome sequencing and assembly.</title>
        <authorList>
            <person name="Kim I."/>
        </authorList>
    </citation>
    <scope>NUCLEOTIDE SEQUENCE [LARGE SCALE GENOMIC DNA]</scope>
    <source>
        <strain evidence="2 3">Jin2</strain>
    </source>
</reference>